<accession>A0A6Q2XMX8</accession>
<dbReference type="GeneTree" id="ENSGT00940000157718"/>
<comment type="similarity">
    <text evidence="4">Belongs to the paralemmin family.</text>
</comment>
<dbReference type="GO" id="GO:0005737">
    <property type="term" value="C:cytoplasm"/>
    <property type="evidence" value="ECO:0007669"/>
    <property type="project" value="UniProtKB-SubCell"/>
</dbReference>
<dbReference type="AlphaFoldDB" id="A0A6Q2XMX8"/>
<keyword evidence="7" id="KW-0175">Coiled coil</keyword>
<dbReference type="Ensembl" id="ENSELUT00000083420.2">
    <property type="protein sequence ID" value="ENSELUP00000054878.2"/>
    <property type="gene ID" value="ENSELUG00000031582.2"/>
</dbReference>
<evidence type="ECO:0000256" key="1">
    <source>
        <dbReference type="ARBA" id="ARBA00004279"/>
    </source>
</evidence>
<evidence type="ECO:0000256" key="2">
    <source>
        <dbReference type="ARBA" id="ARBA00004496"/>
    </source>
</evidence>
<keyword evidence="6" id="KW-0770">Synapse</keyword>
<dbReference type="OMA" id="FSPNCGS"/>
<sequence length="518" mass="58352">MFSTAIVEAAARSCGRKVSGASRGGNPRTRWWTPEVRDAVKLKKESYQAWLACGTPEAADGYLQAKRTAARVVVEAKTRAWEEFVEAMEKDYRLASKIYHYFWACRIEKEIEALERDEAMISKKESFILKRLKAIEKTPEEVIQVLGAYIYEFRPDLPRVPTHYIPKPLSIHLIVNVQKDIDTGESNVLSSSTVTPQEIQQRGVKVYDDGRKSIYALRSDGSQLGDDSNGVNELSPTEVEELLRAARSQMSQNGSQSHQESVPGFSPNIDPRGHQQFSSNLEELLRDVTLNHQGNLKSLPALSTTFHSFIGRQDEEYFQLTNGYNQNPFSYSAEFHPNHDSYHSSREKQQGGMFYDSITEKDRRPSAICQVDSHFSVLNAMDMSDPVTAIFMGYQTTKDDSGCGVGYEGSIRAELVVIRDEDGVDESNHEFSIYNTEGYNHFQPRQNLLQYLAEPTANCNTSIASAKRLVYRGLQAKEVHYLYSDGQSDKNGTAKCLPTGKQNLKKITNKSKPCCSLM</sequence>
<dbReference type="InterPro" id="IPR004965">
    <property type="entry name" value="Paralemmin"/>
</dbReference>
<dbReference type="Proteomes" id="UP000265140">
    <property type="component" value="Chromosome 3"/>
</dbReference>
<dbReference type="Bgee" id="ENSELUG00000031582">
    <property type="expression patterns" value="Expressed in camera-type eye and 1 other cell type or tissue"/>
</dbReference>
<dbReference type="GO" id="GO:0043197">
    <property type="term" value="C:dendritic spine"/>
    <property type="evidence" value="ECO:0007669"/>
    <property type="project" value="UniProtKB-SubCell"/>
</dbReference>
<feature type="region of interest" description="Disordered" evidence="10">
    <location>
        <begin position="247"/>
        <end position="272"/>
    </location>
</feature>
<proteinExistence type="inferred from homology"/>
<dbReference type="PANTHER" id="PTHR46881:SF1">
    <property type="entry name" value="PALMDELPHIN"/>
    <property type="match status" value="1"/>
</dbReference>
<evidence type="ECO:0000256" key="10">
    <source>
        <dbReference type="SAM" id="MobiDB-lite"/>
    </source>
</evidence>
<evidence type="ECO:0000256" key="5">
    <source>
        <dbReference type="ARBA" id="ARBA00022490"/>
    </source>
</evidence>
<reference evidence="11" key="2">
    <citation type="submission" date="2020-02" db="EMBL/GenBank/DDBJ databases">
        <title>Esox lucius (northern pike) genome, fEsoLuc1, primary haplotype.</title>
        <authorList>
            <person name="Myers G."/>
            <person name="Karagic N."/>
            <person name="Meyer A."/>
            <person name="Pippel M."/>
            <person name="Reichard M."/>
            <person name="Winkler S."/>
            <person name="Tracey A."/>
            <person name="Sims Y."/>
            <person name="Howe K."/>
            <person name="Rhie A."/>
            <person name="Formenti G."/>
            <person name="Durbin R."/>
            <person name="Fedrigo O."/>
            <person name="Jarvis E.D."/>
        </authorList>
    </citation>
    <scope>NUCLEOTIDE SEQUENCE [LARGE SCALE GENOMIC DNA]</scope>
</reference>
<reference evidence="11" key="4">
    <citation type="submission" date="2025-09" db="UniProtKB">
        <authorList>
            <consortium name="Ensembl"/>
        </authorList>
    </citation>
    <scope>IDENTIFICATION</scope>
</reference>
<organism evidence="11 12">
    <name type="scientific">Esox lucius</name>
    <name type="common">Northern pike</name>
    <dbReference type="NCBI Taxonomy" id="8010"/>
    <lineage>
        <taxon>Eukaryota</taxon>
        <taxon>Metazoa</taxon>
        <taxon>Chordata</taxon>
        <taxon>Craniata</taxon>
        <taxon>Vertebrata</taxon>
        <taxon>Euteleostomi</taxon>
        <taxon>Actinopterygii</taxon>
        <taxon>Neopterygii</taxon>
        <taxon>Teleostei</taxon>
        <taxon>Protacanthopterygii</taxon>
        <taxon>Esociformes</taxon>
        <taxon>Esocidae</taxon>
        <taxon>Esox</taxon>
    </lineage>
</organism>
<keyword evidence="5" id="KW-0963">Cytoplasm</keyword>
<feature type="compositionally biased region" description="Polar residues" evidence="10">
    <location>
        <begin position="248"/>
        <end position="260"/>
    </location>
</feature>
<evidence type="ECO:0000256" key="4">
    <source>
        <dbReference type="ARBA" id="ARBA00005756"/>
    </source>
</evidence>
<dbReference type="PANTHER" id="PTHR46881">
    <property type="entry name" value="PALMDELPHIN"/>
    <property type="match status" value="1"/>
</dbReference>
<dbReference type="InParanoid" id="A0A6Q2XMX8"/>
<dbReference type="GO" id="GO:0008360">
    <property type="term" value="P:regulation of cell shape"/>
    <property type="evidence" value="ECO:0007669"/>
    <property type="project" value="InterPro"/>
</dbReference>
<evidence type="ECO:0000256" key="7">
    <source>
        <dbReference type="ARBA" id="ARBA00023054"/>
    </source>
</evidence>
<reference evidence="12" key="1">
    <citation type="journal article" date="2014" name="PLoS ONE">
        <title>The genome and linkage map of the northern pike (Esox lucius): conserved synteny revealed between the salmonid sister group and the Neoteleostei.</title>
        <authorList>
            <person name="Rondeau E.B."/>
            <person name="Minkley D.R."/>
            <person name="Leong J.S."/>
            <person name="Messmer A.M."/>
            <person name="Jantzen J.R."/>
            <person name="von Schalburg K.R."/>
            <person name="Lemon C."/>
            <person name="Bird N.H."/>
            <person name="Koop B.F."/>
        </authorList>
    </citation>
    <scope>NUCLEOTIDE SEQUENCE</scope>
</reference>
<dbReference type="Pfam" id="PF03285">
    <property type="entry name" value="Paralemmin"/>
    <property type="match status" value="1"/>
</dbReference>
<reference evidence="11" key="3">
    <citation type="submission" date="2025-08" db="UniProtKB">
        <authorList>
            <consortium name="Ensembl"/>
        </authorList>
    </citation>
    <scope>IDENTIFICATION</scope>
</reference>
<comment type="subcellular location">
    <subcellularLocation>
        <location evidence="1">Cell projection</location>
        <location evidence="1">Dendrite</location>
    </subcellularLocation>
    <subcellularLocation>
        <location evidence="3">Cell projection</location>
        <location evidence="3">Dendritic spine</location>
    </subcellularLocation>
    <subcellularLocation>
        <location evidence="2">Cytoplasm</location>
    </subcellularLocation>
</comment>
<evidence type="ECO:0000256" key="6">
    <source>
        <dbReference type="ARBA" id="ARBA00023018"/>
    </source>
</evidence>
<keyword evidence="8" id="KW-0966">Cell projection</keyword>
<evidence type="ECO:0000313" key="12">
    <source>
        <dbReference type="Proteomes" id="UP000265140"/>
    </source>
</evidence>
<dbReference type="GO" id="GO:0016020">
    <property type="term" value="C:membrane"/>
    <property type="evidence" value="ECO:0007669"/>
    <property type="project" value="InterPro"/>
</dbReference>
<keyword evidence="12" id="KW-1185">Reference proteome</keyword>
<evidence type="ECO:0000256" key="9">
    <source>
        <dbReference type="ARBA" id="ARBA00040857"/>
    </source>
</evidence>
<evidence type="ECO:0000256" key="8">
    <source>
        <dbReference type="ARBA" id="ARBA00023273"/>
    </source>
</evidence>
<name>A0A6Q2XMX8_ESOLU</name>
<evidence type="ECO:0000256" key="3">
    <source>
        <dbReference type="ARBA" id="ARBA00004552"/>
    </source>
</evidence>
<evidence type="ECO:0000313" key="11">
    <source>
        <dbReference type="Ensembl" id="ENSELUP00000054878.2"/>
    </source>
</evidence>
<protein>
    <recommendedName>
        <fullName evidence="9">Palmdelphin</fullName>
    </recommendedName>
</protein>